<accession>A0ABV8TW34</accession>
<keyword evidence="2" id="KW-0805">Transcription regulation</keyword>
<organism evidence="9 10">
    <name type="scientific">Salininema proteolyticum</name>
    <dbReference type="NCBI Taxonomy" id="1607685"/>
    <lineage>
        <taxon>Bacteria</taxon>
        <taxon>Bacillati</taxon>
        <taxon>Actinomycetota</taxon>
        <taxon>Actinomycetes</taxon>
        <taxon>Glycomycetales</taxon>
        <taxon>Glycomycetaceae</taxon>
        <taxon>Salininema</taxon>
    </lineage>
</organism>
<dbReference type="InterPro" id="IPR011990">
    <property type="entry name" value="TPR-like_helical_dom_sf"/>
</dbReference>
<dbReference type="SUPFAM" id="SSF48452">
    <property type="entry name" value="TPR-like"/>
    <property type="match status" value="2"/>
</dbReference>
<dbReference type="Gene3D" id="1.25.40.10">
    <property type="entry name" value="Tetratricopeptide repeat domain"/>
    <property type="match status" value="2"/>
</dbReference>
<dbReference type="SUPFAM" id="SSF52540">
    <property type="entry name" value="P-loop containing nucleoside triphosphate hydrolases"/>
    <property type="match status" value="1"/>
</dbReference>
<dbReference type="PRINTS" id="PR00364">
    <property type="entry name" value="DISEASERSIST"/>
</dbReference>
<dbReference type="InterPro" id="IPR001867">
    <property type="entry name" value="OmpR/PhoB-type_DNA-bd"/>
</dbReference>
<feature type="domain" description="Bacterial transcriptional activator" evidence="8">
    <location>
        <begin position="107"/>
        <end position="251"/>
    </location>
</feature>
<protein>
    <submittedName>
        <fullName evidence="9">BTAD domain-containing putative transcriptional regulator</fullName>
    </submittedName>
</protein>
<evidence type="ECO:0000256" key="6">
    <source>
        <dbReference type="SAM" id="MobiDB-lite"/>
    </source>
</evidence>
<evidence type="ECO:0000256" key="2">
    <source>
        <dbReference type="ARBA" id="ARBA00023015"/>
    </source>
</evidence>
<dbReference type="SMART" id="SM01043">
    <property type="entry name" value="BTAD"/>
    <property type="match status" value="1"/>
</dbReference>
<evidence type="ECO:0000259" key="8">
    <source>
        <dbReference type="SMART" id="SM01043"/>
    </source>
</evidence>
<evidence type="ECO:0000256" key="4">
    <source>
        <dbReference type="ARBA" id="ARBA00023163"/>
    </source>
</evidence>
<evidence type="ECO:0000313" key="10">
    <source>
        <dbReference type="Proteomes" id="UP001595823"/>
    </source>
</evidence>
<evidence type="ECO:0000259" key="7">
    <source>
        <dbReference type="SMART" id="SM00862"/>
    </source>
</evidence>
<sequence length="943" mass="102415">MPPSPTPSDTTRLSLSLLSPWNLSIGGEPIRVSSGQSRTLLALLALNAPRPVTSAAIIDALWEGDPPRLAQRLTQNLVSRLKVRLRRVGFDGLESCDGGYRLRNATTDVERFETLITVAVNAHRGGEHRRAATACKEALALCSGSPFPQMESDVFRLEATRLANMAAEARALLAVALAEAGDSAEALREAETILAADPMNQDAVKAAMTALRAQGNTHRAVQAYADFQARLAEETGLDPSGELKDLHTSLLRDEAPKPRPQASVTKGNVPRQLPPPPVHFTGRRRQAAHLTDLLTDPRATGVVCAVNGIGGVGKSALAVHVAHKVADWFPDGVLYADLHGATPGTEPLSPEEVLRRFLRSYDSDIPLNASVDEVAARFRALTSERRILVVLDDARDDTQVVPLLPGRSSAVLITSRRPMATIDAASNMHLDLLGGNDSVALLVSSTESDREDDRGSLASIARECGGLPLALCVMAARLRLDPGRSARNFASELGNSDTAEYFDDGRRRLSSILDTSLADVSQRHRDGDETVRLFRLAALHPGNDASIDALAAMSERSETETESRLSVLAGYRLVERSGLGRWRMHDVIRRFALTSSEILPAEGRRAAVDRMARFYIGTSNNAAKAHDASQGSASIIGPDYSDQAVAFSSAEEAYEWLERELEAIESVLRFLADRGGRPSDAALLCTQTYPTYSFLATRPLQLKTIVDIGLNSVRRSPQPWDYFVYSSAANWRANTGSPTEALKLLSTASERAEAAGNENFVITASLTRYAISMTEDDRSQALSDAETVRRVGSELNRPTVEAWGWIMLSRLGARNRDTENALARSEKAMEFLTRVDSLTKVNVLSNRGFRLLDAGRPAEAHGRFDECVRELDRASAQSSELYAEALWGLAEAAHAEGDFDSSDDLRAEALDLARTVGIVDDERHSKLASNPVPYPRPPEFGVE</sequence>
<dbReference type="SMART" id="SM00862">
    <property type="entry name" value="Trans_reg_C"/>
    <property type="match status" value="1"/>
</dbReference>
<dbReference type="SUPFAM" id="SSF46894">
    <property type="entry name" value="C-terminal effector domain of the bipartite response regulators"/>
    <property type="match status" value="1"/>
</dbReference>
<evidence type="ECO:0000256" key="3">
    <source>
        <dbReference type="ARBA" id="ARBA00023125"/>
    </source>
</evidence>
<dbReference type="InterPro" id="IPR051677">
    <property type="entry name" value="AfsR-DnrI-RedD_regulator"/>
</dbReference>
<dbReference type="InterPro" id="IPR036388">
    <property type="entry name" value="WH-like_DNA-bd_sf"/>
</dbReference>
<evidence type="ECO:0000256" key="1">
    <source>
        <dbReference type="ARBA" id="ARBA00005820"/>
    </source>
</evidence>
<feature type="coiled-coil region" evidence="5">
    <location>
        <begin position="647"/>
        <end position="674"/>
    </location>
</feature>
<dbReference type="PANTHER" id="PTHR35807">
    <property type="entry name" value="TRANSCRIPTIONAL REGULATOR REDD-RELATED"/>
    <property type="match status" value="1"/>
</dbReference>
<feature type="compositionally biased region" description="Pro residues" evidence="6">
    <location>
        <begin position="932"/>
        <end position="943"/>
    </location>
</feature>
<dbReference type="InterPro" id="IPR005158">
    <property type="entry name" value="BTAD"/>
</dbReference>
<dbReference type="Proteomes" id="UP001595823">
    <property type="component" value="Unassembled WGS sequence"/>
</dbReference>
<dbReference type="InterPro" id="IPR016032">
    <property type="entry name" value="Sig_transdc_resp-reg_C-effctor"/>
</dbReference>
<reference evidence="10" key="1">
    <citation type="journal article" date="2019" name="Int. J. Syst. Evol. Microbiol.">
        <title>The Global Catalogue of Microorganisms (GCM) 10K type strain sequencing project: providing services to taxonomists for standard genome sequencing and annotation.</title>
        <authorList>
            <consortium name="The Broad Institute Genomics Platform"/>
            <consortium name="The Broad Institute Genome Sequencing Center for Infectious Disease"/>
            <person name="Wu L."/>
            <person name="Ma J."/>
        </authorList>
    </citation>
    <scope>NUCLEOTIDE SEQUENCE [LARGE SCALE GENOMIC DNA]</scope>
    <source>
        <strain evidence="10">IBRC-M 10908</strain>
    </source>
</reference>
<feature type="region of interest" description="Disordered" evidence="6">
    <location>
        <begin position="924"/>
        <end position="943"/>
    </location>
</feature>
<keyword evidence="10" id="KW-1185">Reference proteome</keyword>
<dbReference type="Pfam" id="PF00931">
    <property type="entry name" value="NB-ARC"/>
    <property type="match status" value="1"/>
</dbReference>
<dbReference type="InterPro" id="IPR002182">
    <property type="entry name" value="NB-ARC"/>
</dbReference>
<dbReference type="Gene3D" id="1.10.10.10">
    <property type="entry name" value="Winged helix-like DNA-binding domain superfamily/Winged helix DNA-binding domain"/>
    <property type="match status" value="1"/>
</dbReference>
<dbReference type="Pfam" id="PF03704">
    <property type="entry name" value="BTAD"/>
    <property type="match status" value="1"/>
</dbReference>
<dbReference type="Gene3D" id="3.40.50.300">
    <property type="entry name" value="P-loop containing nucleotide triphosphate hydrolases"/>
    <property type="match status" value="1"/>
</dbReference>
<comment type="similarity">
    <text evidence="1">Belongs to the AfsR/DnrI/RedD regulatory family.</text>
</comment>
<feature type="region of interest" description="Disordered" evidence="6">
    <location>
        <begin position="251"/>
        <end position="280"/>
    </location>
</feature>
<evidence type="ECO:0000256" key="5">
    <source>
        <dbReference type="SAM" id="Coils"/>
    </source>
</evidence>
<keyword evidence="5" id="KW-0175">Coiled coil</keyword>
<comment type="caution">
    <text evidence="9">The sequence shown here is derived from an EMBL/GenBank/DDBJ whole genome shotgun (WGS) entry which is preliminary data.</text>
</comment>
<feature type="domain" description="OmpR/PhoB-type" evidence="7">
    <location>
        <begin position="27"/>
        <end position="102"/>
    </location>
</feature>
<dbReference type="InterPro" id="IPR027417">
    <property type="entry name" value="P-loop_NTPase"/>
</dbReference>
<name>A0ABV8TW34_9ACTN</name>
<gene>
    <name evidence="9" type="ORF">ACFPET_06155</name>
</gene>
<dbReference type="RefSeq" id="WP_380618803.1">
    <property type="nucleotide sequence ID" value="NZ_JBHSDK010000009.1"/>
</dbReference>
<proteinExistence type="inferred from homology"/>
<keyword evidence="3" id="KW-0238">DNA-binding</keyword>
<evidence type="ECO:0000313" key="9">
    <source>
        <dbReference type="EMBL" id="MFC4334776.1"/>
    </source>
</evidence>
<keyword evidence="4" id="KW-0804">Transcription</keyword>
<dbReference type="PANTHER" id="PTHR35807:SF1">
    <property type="entry name" value="TRANSCRIPTIONAL REGULATOR REDD"/>
    <property type="match status" value="1"/>
</dbReference>
<dbReference type="EMBL" id="JBHSDK010000009">
    <property type="protein sequence ID" value="MFC4334776.1"/>
    <property type="molecule type" value="Genomic_DNA"/>
</dbReference>